<dbReference type="SUPFAM" id="SSF103491">
    <property type="entry name" value="Preprotein translocase SecY subunit"/>
    <property type="match status" value="1"/>
</dbReference>
<feature type="transmembrane region" description="Helical" evidence="2">
    <location>
        <begin position="46"/>
        <end position="65"/>
    </location>
</feature>
<evidence type="ECO:0000313" key="4">
    <source>
        <dbReference type="Proteomes" id="UP000027192"/>
    </source>
</evidence>
<dbReference type="GO" id="GO:0015031">
    <property type="term" value="P:protein transport"/>
    <property type="evidence" value="ECO:0007669"/>
    <property type="project" value="InterPro"/>
</dbReference>
<dbReference type="Pfam" id="PF00344">
    <property type="entry name" value="SecY"/>
    <property type="match status" value="1"/>
</dbReference>
<protein>
    <recommendedName>
        <fullName evidence="5">Preprotein translocase subunit SecY</fullName>
    </recommendedName>
</protein>
<feature type="transmembrane region" description="Helical" evidence="2">
    <location>
        <begin position="292"/>
        <end position="311"/>
    </location>
</feature>
<feature type="transmembrane region" description="Helical" evidence="2">
    <location>
        <begin position="317"/>
        <end position="334"/>
    </location>
</feature>
<dbReference type="EMBL" id="JMIB01000027">
    <property type="protein sequence ID" value="KDM90897.1"/>
    <property type="molecule type" value="Genomic_DNA"/>
</dbReference>
<feature type="transmembrane region" description="Helical" evidence="2">
    <location>
        <begin position="80"/>
        <end position="103"/>
    </location>
</feature>
<evidence type="ECO:0000256" key="1">
    <source>
        <dbReference type="RuleBase" id="RU004349"/>
    </source>
</evidence>
<organism evidence="3 4">
    <name type="scientific">Photobacterium galatheae</name>
    <dbReference type="NCBI Taxonomy" id="1654360"/>
    <lineage>
        <taxon>Bacteria</taxon>
        <taxon>Pseudomonadati</taxon>
        <taxon>Pseudomonadota</taxon>
        <taxon>Gammaproteobacteria</taxon>
        <taxon>Vibrionales</taxon>
        <taxon>Vibrionaceae</taxon>
        <taxon>Photobacterium</taxon>
    </lineage>
</organism>
<dbReference type="PANTHER" id="PTHR10906">
    <property type="entry name" value="SECY/SEC61-ALPHA FAMILY MEMBER"/>
    <property type="match status" value="1"/>
</dbReference>
<proteinExistence type="inferred from homology"/>
<keyword evidence="2" id="KW-0472">Membrane</keyword>
<feature type="transmembrane region" description="Helical" evidence="2">
    <location>
        <begin position="6"/>
        <end position="25"/>
    </location>
</feature>
<dbReference type="GO" id="GO:0016020">
    <property type="term" value="C:membrane"/>
    <property type="evidence" value="ECO:0007669"/>
    <property type="project" value="InterPro"/>
</dbReference>
<dbReference type="PRINTS" id="PR00303">
    <property type="entry name" value="SECYTRNLCASE"/>
</dbReference>
<dbReference type="Proteomes" id="UP000027192">
    <property type="component" value="Unassembled WGS sequence"/>
</dbReference>
<reference evidence="3 4" key="1">
    <citation type="submission" date="2014-04" db="EMBL/GenBank/DDBJ databases">
        <title>Draft genome sequence of Photobacterium halotolerans S2753: a solonamide, ngercheumicin and holomycin producer.</title>
        <authorList>
            <person name="Machado H.R."/>
            <person name="Gram L."/>
        </authorList>
    </citation>
    <scope>NUCLEOTIDE SEQUENCE [LARGE SCALE GENOMIC DNA]</scope>
    <source>
        <strain evidence="3 4">S2753</strain>
    </source>
</reference>
<name>A0A066RT73_9GAMM</name>
<dbReference type="InterPro" id="IPR002208">
    <property type="entry name" value="SecY/SEC61-alpha"/>
</dbReference>
<keyword evidence="2" id="KW-1133">Transmembrane helix</keyword>
<dbReference type="STRING" id="1654360.EA58_14145"/>
<sequence length="358" mass="38986">MSVFSLSIMPYITASIVIFVAQLMSDRVKEFAASENGKIKLEQIKRLLTVFLVFTQSMTLSSILLSQNVNGEPLATVDGFTFYVSTFLSLLTGTFIVVWLANIMTFVGFGAGTSLIIMFGILSSMPSNFFTIASMVDAGSATVVSVAALIAIILFSFVMVIYFENAGRRIATLKNDKYGGSRPSYVTFKANPIGMMPPIFAAIVISMFVTTASAFSSLMPDLIVQVKNRLVGGTPEFIVLFSILTFCFGFALKGTMLNPKKAANGLMMSGQVIRSLRVGAETERYLGRLFQALTFIACCYLVILCTIPEMINAYLGIPFYLGGTSILIMVSTASEMRKNIFGMMEGNAYKKVGQAFLK</sequence>
<evidence type="ECO:0000313" key="3">
    <source>
        <dbReference type="EMBL" id="KDM90897.1"/>
    </source>
</evidence>
<keyword evidence="4" id="KW-1185">Reference proteome</keyword>
<dbReference type="Gene3D" id="1.10.3370.10">
    <property type="entry name" value="SecY subunit domain"/>
    <property type="match status" value="1"/>
</dbReference>
<evidence type="ECO:0008006" key="5">
    <source>
        <dbReference type="Google" id="ProtNLM"/>
    </source>
</evidence>
<accession>A0A066RT73</accession>
<feature type="transmembrane region" description="Helical" evidence="2">
    <location>
        <begin position="199"/>
        <end position="218"/>
    </location>
</feature>
<gene>
    <name evidence="3" type="ORF">EA58_14145</name>
</gene>
<feature type="transmembrane region" description="Helical" evidence="2">
    <location>
        <begin position="230"/>
        <end position="252"/>
    </location>
</feature>
<comment type="caution">
    <text evidence="3">The sequence shown here is derived from an EMBL/GenBank/DDBJ whole genome shotgun (WGS) entry which is preliminary data.</text>
</comment>
<evidence type="ECO:0000256" key="2">
    <source>
        <dbReference type="SAM" id="Phobius"/>
    </source>
</evidence>
<dbReference type="InterPro" id="IPR023201">
    <property type="entry name" value="SecY_dom_sf"/>
</dbReference>
<dbReference type="AlphaFoldDB" id="A0A066RT73"/>
<comment type="similarity">
    <text evidence="1">Belongs to the SecY/SEC61-alpha family.</text>
</comment>
<feature type="transmembrane region" description="Helical" evidence="2">
    <location>
        <begin position="142"/>
        <end position="163"/>
    </location>
</feature>
<keyword evidence="2" id="KW-0812">Transmembrane</keyword>